<evidence type="ECO:0000313" key="2">
    <source>
        <dbReference type="EMBL" id="SAM86537.1"/>
    </source>
</evidence>
<dbReference type="AlphaFoldDB" id="A0A1K0HGP7"/>
<evidence type="ECO:0000256" key="1">
    <source>
        <dbReference type="SAM" id="Phobius"/>
    </source>
</evidence>
<name>A0A1K0HGP7_9BASI</name>
<evidence type="ECO:0000313" key="3">
    <source>
        <dbReference type="Proteomes" id="UP000179920"/>
    </source>
</evidence>
<keyword evidence="1" id="KW-0472">Membrane</keyword>
<dbReference type="EMBL" id="LT558140">
    <property type="protein sequence ID" value="SAM86537.1"/>
    <property type="molecule type" value="Genomic_DNA"/>
</dbReference>
<reference evidence="3" key="1">
    <citation type="submission" date="2016-04" db="EMBL/GenBank/DDBJ databases">
        <authorList>
            <person name="Guldener U."/>
            <person name="Guldener U."/>
        </authorList>
    </citation>
    <scope>NUCLEOTIDE SEQUENCE [LARGE SCALE GENOMIC DNA]</scope>
    <source>
        <strain evidence="3">UB2112</strain>
    </source>
</reference>
<proteinExistence type="predicted"/>
<accession>A0A1K0HGP7</accession>
<geneLocation type="mitochondrion" evidence="2"/>
<keyword evidence="1" id="KW-1133">Transmembrane helix</keyword>
<keyword evidence="1" id="KW-0812">Transmembrane</keyword>
<organism evidence="2 3">
    <name type="scientific">Ustilago bromivora</name>
    <dbReference type="NCBI Taxonomy" id="307758"/>
    <lineage>
        <taxon>Eukaryota</taxon>
        <taxon>Fungi</taxon>
        <taxon>Dikarya</taxon>
        <taxon>Basidiomycota</taxon>
        <taxon>Ustilaginomycotina</taxon>
        <taxon>Ustilaginomycetes</taxon>
        <taxon>Ustilaginales</taxon>
        <taxon>Ustilaginaceae</taxon>
        <taxon>Ustilago</taxon>
    </lineage>
</organism>
<dbReference type="Proteomes" id="UP000179920">
    <property type="component" value="Mitochondrion MITO"/>
</dbReference>
<sequence>MENCMVNVGSSINIENRMENYYKNVDRLMKNLPREDLSFARNVLKIGGISNLKWGVLYSTANILKDYISKYSIPAIDTPIYSNILGHYSKHKVRMVEQSIHAYRLPSWNSDKGVIFDYRRYARSPTAFQDKFGITSYKTDQEGNVYFFNSQREAISASGIHSRTFTRSVNITPPHYIIAPTMNKHVAIFQDESVRLPGPRVAPSREKGADKFLLIILIFILFLPVNIFWLIVLL</sequence>
<protein>
    <submittedName>
        <fullName evidence="2">Uncharacterized protein</fullName>
    </submittedName>
</protein>
<gene>
    <name evidence="2" type="ORF">UBRO_21215</name>
</gene>
<feature type="transmembrane region" description="Helical" evidence="1">
    <location>
        <begin position="212"/>
        <end position="232"/>
    </location>
</feature>